<keyword evidence="2" id="KW-1185">Reference proteome</keyword>
<protein>
    <recommendedName>
        <fullName evidence="3">Reverse transcriptase domain-containing protein</fullName>
    </recommendedName>
</protein>
<dbReference type="PANTHER" id="PTHR19446">
    <property type="entry name" value="REVERSE TRANSCRIPTASES"/>
    <property type="match status" value="1"/>
</dbReference>
<evidence type="ECO:0000313" key="2">
    <source>
        <dbReference type="Proteomes" id="UP001420932"/>
    </source>
</evidence>
<dbReference type="Proteomes" id="UP001420932">
    <property type="component" value="Unassembled WGS sequence"/>
</dbReference>
<dbReference type="EMBL" id="JBBNAF010000013">
    <property type="protein sequence ID" value="KAK9087668.1"/>
    <property type="molecule type" value="Genomic_DNA"/>
</dbReference>
<gene>
    <name evidence="1" type="ORF">Syun_030062</name>
</gene>
<dbReference type="AlphaFoldDB" id="A0AAP0EEB6"/>
<evidence type="ECO:0008006" key="3">
    <source>
        <dbReference type="Google" id="ProtNLM"/>
    </source>
</evidence>
<evidence type="ECO:0000313" key="1">
    <source>
        <dbReference type="EMBL" id="KAK9087668.1"/>
    </source>
</evidence>
<comment type="caution">
    <text evidence="1">The sequence shown here is derived from an EMBL/GenBank/DDBJ whole genome shotgun (WGS) entry which is preliminary data.</text>
</comment>
<organism evidence="1 2">
    <name type="scientific">Stephania yunnanensis</name>
    <dbReference type="NCBI Taxonomy" id="152371"/>
    <lineage>
        <taxon>Eukaryota</taxon>
        <taxon>Viridiplantae</taxon>
        <taxon>Streptophyta</taxon>
        <taxon>Embryophyta</taxon>
        <taxon>Tracheophyta</taxon>
        <taxon>Spermatophyta</taxon>
        <taxon>Magnoliopsida</taxon>
        <taxon>Ranunculales</taxon>
        <taxon>Menispermaceae</taxon>
        <taxon>Menispermoideae</taxon>
        <taxon>Cissampelideae</taxon>
        <taxon>Stephania</taxon>
    </lineage>
</organism>
<reference evidence="1 2" key="1">
    <citation type="submission" date="2024-01" db="EMBL/GenBank/DDBJ databases">
        <title>Genome assemblies of Stephania.</title>
        <authorList>
            <person name="Yang L."/>
        </authorList>
    </citation>
    <scope>NUCLEOTIDE SEQUENCE [LARGE SCALE GENOMIC DNA]</scope>
    <source>
        <strain evidence="1">YNDBR</strain>
        <tissue evidence="1">Leaf</tissue>
    </source>
</reference>
<name>A0AAP0EEB6_9MAGN</name>
<accession>A0AAP0EEB6</accession>
<proteinExistence type="predicted"/>
<sequence length="129" mass="15393">MQNIRIVEVKEALKRMKIGKACGPDEIPIEVWKLLVEIGLTWLIKLFKKVLKSKRMSMDWRRSTLVPIFKNKEDIQSCSNYWGIKLMSHTIKLWERIIDNRLRRETTISENQFGFMHGRSTMEVIFLVR</sequence>